<protein>
    <submittedName>
        <fullName evidence="1">Transposase</fullName>
    </submittedName>
</protein>
<sequence>MTDKVIFMVERNKKIADHLELDEIKSVMKEYKDSYDMYRKLLVISMVYQGETISKASDYVHTSRKTGERWVKNYNENGLEGLYSNYHNCGRKAKLTNEQLAELREIITSGEESYSIDDVQRIIKDTFGVNHDYKTVWTIVRKKLDLNYGKPFIKYSTRPEDAEEHLKKLRKHRSAT</sequence>
<proteinExistence type="predicted"/>
<organism evidence="1 2">
    <name type="scientific">Methanobrevibacter millerae</name>
    <dbReference type="NCBI Taxonomy" id="230361"/>
    <lineage>
        <taxon>Archaea</taxon>
        <taxon>Methanobacteriati</taxon>
        <taxon>Methanobacteriota</taxon>
        <taxon>Methanomada group</taxon>
        <taxon>Methanobacteria</taxon>
        <taxon>Methanobacteriales</taxon>
        <taxon>Methanobacteriaceae</taxon>
        <taxon>Methanobrevibacter</taxon>
    </lineage>
</organism>
<evidence type="ECO:0000313" key="2">
    <source>
        <dbReference type="Proteomes" id="UP000762703"/>
    </source>
</evidence>
<reference evidence="1" key="1">
    <citation type="submission" date="2019-04" db="EMBL/GenBank/DDBJ databases">
        <title>Evolution of Biomass-Degrading Anaerobic Consortia Revealed by Metagenomics.</title>
        <authorList>
            <person name="Peng X."/>
        </authorList>
    </citation>
    <scope>NUCLEOTIDE SEQUENCE</scope>
    <source>
        <strain evidence="1">SIG12</strain>
    </source>
</reference>
<dbReference type="InterPro" id="IPR009057">
    <property type="entry name" value="Homeodomain-like_sf"/>
</dbReference>
<comment type="caution">
    <text evidence="1">The sequence shown here is derived from an EMBL/GenBank/DDBJ whole genome shotgun (WGS) entry which is preliminary data.</text>
</comment>
<accession>A0A8T3VM68</accession>
<dbReference type="Pfam" id="PF13565">
    <property type="entry name" value="HTH_32"/>
    <property type="match status" value="1"/>
</dbReference>
<dbReference type="Proteomes" id="UP000762703">
    <property type="component" value="Unassembled WGS sequence"/>
</dbReference>
<dbReference type="AlphaFoldDB" id="A0A8T3VM68"/>
<name>A0A8T3VM68_9EURY</name>
<dbReference type="SUPFAM" id="SSF46689">
    <property type="entry name" value="Homeodomain-like"/>
    <property type="match status" value="1"/>
</dbReference>
<evidence type="ECO:0000313" key="1">
    <source>
        <dbReference type="EMBL" id="MBE6505294.1"/>
    </source>
</evidence>
<gene>
    <name evidence="1" type="ORF">E7Z73_06085</name>
</gene>
<dbReference type="EMBL" id="SUTE01000043">
    <property type="protein sequence ID" value="MBE6505294.1"/>
    <property type="molecule type" value="Genomic_DNA"/>
</dbReference>